<dbReference type="OrthoDB" id="998121at2"/>
<organism evidence="1 2">
    <name type="scientific">Parabacteroides goldsteinii CL02T12C30</name>
    <dbReference type="NCBI Taxonomy" id="999418"/>
    <lineage>
        <taxon>Bacteria</taxon>
        <taxon>Pseudomonadati</taxon>
        <taxon>Bacteroidota</taxon>
        <taxon>Bacteroidia</taxon>
        <taxon>Bacteroidales</taxon>
        <taxon>Tannerellaceae</taxon>
        <taxon>Parabacteroides</taxon>
    </lineage>
</organism>
<accession>K6APR1</accession>
<gene>
    <name evidence="1" type="ORF">HMPREF1076_01157</name>
</gene>
<evidence type="ECO:0000313" key="1">
    <source>
        <dbReference type="EMBL" id="EKN17713.1"/>
    </source>
</evidence>
<protein>
    <submittedName>
        <fullName evidence="1">Uncharacterized protein</fullName>
    </submittedName>
</protein>
<reference evidence="1 2" key="1">
    <citation type="submission" date="2012-02" db="EMBL/GenBank/DDBJ databases">
        <title>The Genome Sequence of Parabacteroides goldsteinii CL02T12C30.</title>
        <authorList>
            <consortium name="The Broad Institute Genome Sequencing Platform"/>
            <person name="Earl A."/>
            <person name="Ward D."/>
            <person name="Feldgarden M."/>
            <person name="Gevers D."/>
            <person name="Zitomersky N.L."/>
            <person name="Coyne M.J."/>
            <person name="Comstock L.E."/>
            <person name="Young S.K."/>
            <person name="Zeng Q."/>
            <person name="Gargeya S."/>
            <person name="Fitzgerald M."/>
            <person name="Haas B."/>
            <person name="Abouelleil A."/>
            <person name="Alvarado L."/>
            <person name="Arachchi H.M."/>
            <person name="Berlin A."/>
            <person name="Chapman S.B."/>
            <person name="Gearin G."/>
            <person name="Goldberg J."/>
            <person name="Griggs A."/>
            <person name="Gujja S."/>
            <person name="Hansen M."/>
            <person name="Heiman D."/>
            <person name="Howarth C."/>
            <person name="Larimer J."/>
            <person name="Lui A."/>
            <person name="MacDonald P.J.P."/>
            <person name="McCowen C."/>
            <person name="Montmayeur A."/>
            <person name="Murphy C."/>
            <person name="Neiman D."/>
            <person name="Pearson M."/>
            <person name="Priest M."/>
            <person name="Roberts A."/>
            <person name="Saif S."/>
            <person name="Shea T."/>
            <person name="Sisk P."/>
            <person name="Stolte C."/>
            <person name="Sykes S."/>
            <person name="Wortman J."/>
            <person name="Nusbaum C."/>
            <person name="Birren B."/>
        </authorList>
    </citation>
    <scope>NUCLEOTIDE SEQUENCE [LARGE SCALE GENOMIC DNA]</scope>
    <source>
        <strain evidence="1 2">CL02T12C30</strain>
    </source>
</reference>
<name>K6APR1_9BACT</name>
<evidence type="ECO:0000313" key="2">
    <source>
        <dbReference type="Proteomes" id="UP000006330"/>
    </source>
</evidence>
<proteinExistence type="predicted"/>
<dbReference type="HOGENOM" id="CLU_879544_0_0_10"/>
<dbReference type="PATRIC" id="fig|999418.3.peg.1171"/>
<dbReference type="Proteomes" id="UP000006330">
    <property type="component" value="Unassembled WGS sequence"/>
</dbReference>
<dbReference type="RefSeq" id="WP_009860610.1">
    <property type="nucleotide sequence ID" value="NZ_JH976471.1"/>
</dbReference>
<dbReference type="AlphaFoldDB" id="K6APR1"/>
<dbReference type="EMBL" id="AGZO01000011">
    <property type="protein sequence ID" value="EKN17713.1"/>
    <property type="molecule type" value="Genomic_DNA"/>
</dbReference>
<comment type="caution">
    <text evidence="1">The sequence shown here is derived from an EMBL/GenBank/DDBJ whole genome shotgun (WGS) entry which is preliminary data.</text>
</comment>
<sequence length="316" mass="35417">MNKKLFTYQSWLLKITMITFWGVVFCQCKSDNDLPEPDSPEPEGEIPLITKAAFDDYFEWDRLDKFPIYNPNIGRSDNIELPWAKGSTVSLGIPNEWLDPNAYSPTFSERYYSRENNWVLVYSNLTKNTVNKYFALYNTHTGLLRFFVYALSNASGGGVSSSYWGIRVDKSTSLFNFTTEFADDMTKKIASPSYITSPPGTVMGTQFIGKGYQVNNWYGLEVECAYDPSIAVGTLYNFEMMGWAVNKTTITGDGKTDGSITGTVEFMAPTSNFNISLSEMFKQSNSKTNIVADNGGVVRGLGDKIEEGISKNDSFF</sequence>